<feature type="compositionally biased region" description="Polar residues" evidence="1">
    <location>
        <begin position="720"/>
        <end position="730"/>
    </location>
</feature>
<feature type="compositionally biased region" description="Polar residues" evidence="1">
    <location>
        <begin position="479"/>
        <end position="489"/>
    </location>
</feature>
<feature type="region of interest" description="Disordered" evidence="1">
    <location>
        <begin position="750"/>
        <end position="775"/>
    </location>
</feature>
<feature type="compositionally biased region" description="Polar residues" evidence="1">
    <location>
        <begin position="1003"/>
        <end position="1022"/>
    </location>
</feature>
<feature type="domain" description="DUF7918" evidence="2">
    <location>
        <begin position="775"/>
        <end position="840"/>
    </location>
</feature>
<evidence type="ECO:0000313" key="4">
    <source>
        <dbReference type="Proteomes" id="UP000324767"/>
    </source>
</evidence>
<dbReference type="EMBL" id="VXIT01000010">
    <property type="protein sequence ID" value="KAA6409896.1"/>
    <property type="molecule type" value="Genomic_DNA"/>
</dbReference>
<feature type="compositionally biased region" description="Polar residues" evidence="1">
    <location>
        <begin position="322"/>
        <end position="335"/>
    </location>
</feature>
<sequence length="1132" mass="119770">MPALKHLTCCLEWTGSKIPLKEYCTTYSDGRVETFVPIPSIPTPFSVRLRSHGYIAPGLAMFVYMDGDYQCNRNRRNLKIPDGNTPRKDTEINFNVRQKENLLEDGTFAAREWRFEKLNVSEDSQQLGHKAPHGAEYVGMIEVVVLRCHPVSAQPDAGNVPVPQPRSSKAPTEPMPVGKLLKVATSLPLSDDSSVSSETSGPFIGTFDGANDEAPREGTVMPFGGDAGWDKPMPQKSKGTQQTQASLASPAASASKPLNEGSGSAAGALIHPQWHGRNQSQSHFRQDWGQSRKPSSQISQSRSSPQMQAQSKSDGVIGNEAATGSASGSKQSALGNNGEPVRSGTTGQGTPSVIININQVESPPGLWGARTLSPAVSEVDSWATRKSTHDNWKEGCQASQEPRDSRRPDTSWQAQVTWSDIDRGGQPSDYKKEFAKGSLNNKSLANAPTRGDANNVGNKGSKDALRSKADTDTAGGEWPTTTNAATSGYSGIWESKKRNSWDSISPTGGMPGAWSSNEDEKANTGPSPTAFGFEQQVPIPSGRGNEGSGTAQKNSNEAQGQAVVNTSERSGGGKEETVPSGLVIDGNLNAQSWSWGEPKKVNTGSNKPEDKAYPSAFEVKVSQGSVTPVSQLPSGGEKVESTKGDLPSTKGQGRPSFLDKIRPRLSASPPQGATTSAEHERSLSKMPATRTSPGSGPSATGNLISPILPAQPPHRVQASPGKQRSQQASALATKLSPLTAAEVYRKPYWSTNSKSSARSRGTAGDGHSDAYLGPEEPLYTIPEEVVQRKCMSHQVHQGKPVLYAHKTAKPKYMDSHESPYAVFVFNYRSEDAIKEMLSIEVAEDEAEEKKRLHSLSKAELIEHYMRAKAKESNSQTGTAEDWYSVASPETVAGGASVTSPNGVKGPEAWTTKDIKTNTNIGIGIDLNGVTKDFSQLETSPKNASDSDSPKPDKLWGREERNPGCSNTNAGDWNSKSSNNNNNNGGNWTTSNTSGGNHGGGSAAQDQKPSGATRNADDSNAGNNWGGHSKKQNEKDEDNKAWKNWGGEFPTSQGQKNEPNASGNGWGGSGGDTKNRSGGGLAGDGGQGNTWGGDGGTKAGGASGGGGDGKVSGGNGNNGGQNGQKGHGNEPQW</sequence>
<feature type="compositionally biased region" description="Basic and acidic residues" evidence="1">
    <location>
        <begin position="947"/>
        <end position="961"/>
    </location>
</feature>
<feature type="region of interest" description="Disordered" evidence="1">
    <location>
        <begin position="382"/>
        <end position="733"/>
    </location>
</feature>
<feature type="region of interest" description="Disordered" evidence="1">
    <location>
        <begin position="154"/>
        <end position="175"/>
    </location>
</feature>
<gene>
    <name evidence="3" type="ORF">FRX48_06509</name>
</gene>
<feature type="compositionally biased region" description="Gly residues" evidence="1">
    <location>
        <begin position="1063"/>
        <end position="1125"/>
    </location>
</feature>
<evidence type="ECO:0000256" key="1">
    <source>
        <dbReference type="SAM" id="MobiDB-lite"/>
    </source>
</evidence>
<feature type="compositionally biased region" description="Low complexity" evidence="1">
    <location>
        <begin position="188"/>
        <end position="200"/>
    </location>
</feature>
<dbReference type="Pfam" id="PF25534">
    <property type="entry name" value="DUF7918"/>
    <property type="match status" value="1"/>
</dbReference>
<feature type="compositionally biased region" description="Polar residues" evidence="1">
    <location>
        <begin position="548"/>
        <end position="569"/>
    </location>
</feature>
<dbReference type="InterPro" id="IPR057678">
    <property type="entry name" value="DUF7918"/>
</dbReference>
<protein>
    <recommendedName>
        <fullName evidence="2">DUF7918 domain-containing protein</fullName>
    </recommendedName>
</protein>
<feature type="compositionally biased region" description="Low complexity" evidence="1">
    <location>
        <begin position="291"/>
        <end position="308"/>
    </location>
</feature>
<reference evidence="3 4" key="1">
    <citation type="submission" date="2019-09" db="EMBL/GenBank/DDBJ databases">
        <title>The hologenome of the rock-dwelling lichen Lasallia pustulata.</title>
        <authorList>
            <person name="Greshake Tzovaras B."/>
            <person name="Segers F."/>
            <person name="Bicker A."/>
            <person name="Dal Grande F."/>
            <person name="Otte J."/>
            <person name="Hankeln T."/>
            <person name="Schmitt I."/>
            <person name="Ebersberger I."/>
        </authorList>
    </citation>
    <scope>NUCLEOTIDE SEQUENCE [LARGE SCALE GENOMIC DNA]</scope>
    <source>
        <strain evidence="3">A1-1</strain>
    </source>
</reference>
<feature type="compositionally biased region" description="Low complexity" evidence="1">
    <location>
        <begin position="973"/>
        <end position="994"/>
    </location>
</feature>
<evidence type="ECO:0000313" key="3">
    <source>
        <dbReference type="EMBL" id="KAA6409896.1"/>
    </source>
</evidence>
<feature type="compositionally biased region" description="Polar residues" evidence="1">
    <location>
        <begin position="1049"/>
        <end position="1060"/>
    </location>
</feature>
<feature type="compositionally biased region" description="Basic and acidic residues" evidence="1">
    <location>
        <begin position="1030"/>
        <end position="1040"/>
    </location>
</feature>
<dbReference type="AlphaFoldDB" id="A0A5M8PMG2"/>
<dbReference type="OrthoDB" id="5423516at2759"/>
<dbReference type="Proteomes" id="UP000324767">
    <property type="component" value="Unassembled WGS sequence"/>
</dbReference>
<comment type="caution">
    <text evidence="3">The sequence shown here is derived from an EMBL/GenBank/DDBJ whole genome shotgun (WGS) entry which is preliminary data.</text>
</comment>
<evidence type="ECO:0000259" key="2">
    <source>
        <dbReference type="Pfam" id="PF25534"/>
    </source>
</evidence>
<feature type="compositionally biased region" description="Polar residues" evidence="1">
    <location>
        <begin position="936"/>
        <end position="946"/>
    </location>
</feature>
<name>A0A5M8PMG2_9LECA</name>
<feature type="compositionally biased region" description="Polar residues" evidence="1">
    <location>
        <begin position="689"/>
        <end position="703"/>
    </location>
</feature>
<feature type="region of interest" description="Disordered" evidence="1">
    <location>
        <begin position="936"/>
        <end position="1132"/>
    </location>
</feature>
<accession>A0A5M8PMG2</accession>
<feature type="compositionally biased region" description="Low complexity" evidence="1">
    <location>
        <begin position="245"/>
        <end position="255"/>
    </location>
</feature>
<feature type="compositionally biased region" description="Polar residues" evidence="1">
    <location>
        <begin position="622"/>
        <end position="633"/>
    </location>
</feature>
<proteinExistence type="predicted"/>
<organism evidence="3 4">
    <name type="scientific">Lasallia pustulata</name>
    <dbReference type="NCBI Taxonomy" id="136370"/>
    <lineage>
        <taxon>Eukaryota</taxon>
        <taxon>Fungi</taxon>
        <taxon>Dikarya</taxon>
        <taxon>Ascomycota</taxon>
        <taxon>Pezizomycotina</taxon>
        <taxon>Lecanoromycetes</taxon>
        <taxon>OSLEUM clade</taxon>
        <taxon>Umbilicariomycetidae</taxon>
        <taxon>Umbilicariales</taxon>
        <taxon>Umbilicariaceae</taxon>
        <taxon>Lasallia</taxon>
    </lineage>
</organism>
<feature type="region of interest" description="Disordered" evidence="1">
    <location>
        <begin position="188"/>
        <end position="350"/>
    </location>
</feature>
<feature type="compositionally biased region" description="Basic and acidic residues" evidence="1">
    <location>
        <begin position="460"/>
        <end position="471"/>
    </location>
</feature>
<feature type="compositionally biased region" description="Polar residues" evidence="1">
    <location>
        <begin position="750"/>
        <end position="759"/>
    </location>
</feature>